<accession>A0A9D5BJJ3</accession>
<sequence>MDLGQVLHMNGDVEEASYANNSLIQREVISLATSLRVKAITNLYCSLCPRSFAIADLGCSSGPNTLLVTSEIIKVVEKLCRQLNHQSPEYNIFLNDLSGNDFNSIFKSLDSFKKNLRHEMETEIGSCYISGVPGSFYGRIFPNQSLHFVHSSYSLHWLSKVPIGVENNKGNIYLSTTSPSNVLKAYYEQFHIDFSLFLKCRAQELVEGGCMILTLISEGSSYGWELLAKSINDMVVQGIIEEEKLNTFNIPNYFPSPSEVKLEVKNEGSFSINELEVSEINWYNVPDMAESVVKSTRAIIEPLLISHFGEGVIKEIFEHFRKTLTSGISKERAKTTNLTITLTRKP</sequence>
<organism evidence="5 6">
    <name type="scientific">Pisum sativum</name>
    <name type="common">Garden pea</name>
    <name type="synonym">Lathyrus oleraceus</name>
    <dbReference type="NCBI Taxonomy" id="3888"/>
    <lineage>
        <taxon>Eukaryota</taxon>
        <taxon>Viridiplantae</taxon>
        <taxon>Streptophyta</taxon>
        <taxon>Embryophyta</taxon>
        <taxon>Tracheophyta</taxon>
        <taxon>Spermatophyta</taxon>
        <taxon>Magnoliopsida</taxon>
        <taxon>eudicotyledons</taxon>
        <taxon>Gunneridae</taxon>
        <taxon>Pentapetalae</taxon>
        <taxon>rosids</taxon>
        <taxon>fabids</taxon>
        <taxon>Fabales</taxon>
        <taxon>Fabaceae</taxon>
        <taxon>Papilionoideae</taxon>
        <taxon>50 kb inversion clade</taxon>
        <taxon>NPAAA clade</taxon>
        <taxon>Hologalegina</taxon>
        <taxon>IRL clade</taxon>
        <taxon>Fabeae</taxon>
        <taxon>Lathyrus</taxon>
    </lineage>
</organism>
<dbReference type="GO" id="GO:0032259">
    <property type="term" value="P:methylation"/>
    <property type="evidence" value="ECO:0007669"/>
    <property type="project" value="UniProtKB-KW"/>
</dbReference>
<keyword evidence="4" id="KW-0460">Magnesium</keyword>
<dbReference type="InterPro" id="IPR005299">
    <property type="entry name" value="MeTrfase_7"/>
</dbReference>
<dbReference type="Pfam" id="PF03492">
    <property type="entry name" value="Methyltransf_7"/>
    <property type="match status" value="1"/>
</dbReference>
<gene>
    <name evidence="5" type="ORF">KIW84_013132</name>
</gene>
<dbReference type="GO" id="GO:0008168">
    <property type="term" value="F:methyltransferase activity"/>
    <property type="evidence" value="ECO:0007669"/>
    <property type="project" value="UniProtKB-KW"/>
</dbReference>
<evidence type="ECO:0000313" key="5">
    <source>
        <dbReference type="EMBL" id="KAI5444740.1"/>
    </source>
</evidence>
<reference evidence="5 6" key="1">
    <citation type="journal article" date="2022" name="Nat. Genet.">
        <title>Improved pea reference genome and pan-genome highlight genomic features and evolutionary characteristics.</title>
        <authorList>
            <person name="Yang T."/>
            <person name="Liu R."/>
            <person name="Luo Y."/>
            <person name="Hu S."/>
            <person name="Wang D."/>
            <person name="Wang C."/>
            <person name="Pandey M.K."/>
            <person name="Ge S."/>
            <person name="Xu Q."/>
            <person name="Li N."/>
            <person name="Li G."/>
            <person name="Huang Y."/>
            <person name="Saxena R.K."/>
            <person name="Ji Y."/>
            <person name="Li M."/>
            <person name="Yan X."/>
            <person name="He Y."/>
            <person name="Liu Y."/>
            <person name="Wang X."/>
            <person name="Xiang C."/>
            <person name="Varshney R.K."/>
            <person name="Ding H."/>
            <person name="Gao S."/>
            <person name="Zong X."/>
        </authorList>
    </citation>
    <scope>NUCLEOTIDE SEQUENCE [LARGE SCALE GENOMIC DNA]</scope>
    <source>
        <strain evidence="5 6">cv. Zhongwan 6</strain>
    </source>
</reference>
<dbReference type="Gramene" id="Psat01G0313200-T1">
    <property type="protein sequence ID" value="KAI5444740.1"/>
    <property type="gene ID" value="KIW84_013132"/>
</dbReference>
<comment type="caution">
    <text evidence="5">The sequence shown here is derived from an EMBL/GenBank/DDBJ whole genome shotgun (WGS) entry which is preliminary data.</text>
</comment>
<dbReference type="GO" id="GO:0046872">
    <property type="term" value="F:metal ion binding"/>
    <property type="evidence" value="ECO:0007669"/>
    <property type="project" value="UniProtKB-KW"/>
</dbReference>
<evidence type="ECO:0000256" key="1">
    <source>
        <dbReference type="ARBA" id="ARBA00022603"/>
    </source>
</evidence>
<evidence type="ECO:0000256" key="3">
    <source>
        <dbReference type="ARBA" id="ARBA00022723"/>
    </source>
</evidence>
<evidence type="ECO:0000256" key="2">
    <source>
        <dbReference type="ARBA" id="ARBA00022679"/>
    </source>
</evidence>
<dbReference type="Gene3D" id="3.40.50.150">
    <property type="entry name" value="Vaccinia Virus protein VP39"/>
    <property type="match status" value="1"/>
</dbReference>
<keyword evidence="2" id="KW-0808">Transferase</keyword>
<evidence type="ECO:0000256" key="4">
    <source>
        <dbReference type="ARBA" id="ARBA00022842"/>
    </source>
</evidence>
<dbReference type="SUPFAM" id="SSF53335">
    <property type="entry name" value="S-adenosyl-L-methionine-dependent methyltransferases"/>
    <property type="match status" value="1"/>
</dbReference>
<dbReference type="Gramene" id="Psat1g110480.1">
    <property type="protein sequence ID" value="Psat1g110480.1.cds"/>
    <property type="gene ID" value="Psat1g110480"/>
</dbReference>
<protein>
    <submittedName>
        <fullName evidence="5">Uncharacterized protein</fullName>
    </submittedName>
</protein>
<keyword evidence="3" id="KW-0479">Metal-binding</keyword>
<dbReference type="OrthoDB" id="1872732at2759"/>
<keyword evidence="6" id="KW-1185">Reference proteome</keyword>
<proteinExistence type="predicted"/>
<dbReference type="InterPro" id="IPR029063">
    <property type="entry name" value="SAM-dependent_MTases_sf"/>
</dbReference>
<name>A0A9D5BJJ3_PEA</name>
<evidence type="ECO:0000313" key="6">
    <source>
        <dbReference type="Proteomes" id="UP001058974"/>
    </source>
</evidence>
<dbReference type="Gramene" id="PSAT_LOCUS5514_t1">
    <property type="protein sequence ID" value="CAL5185068.1"/>
    <property type="gene ID" value="PSAT_LOCUS5514"/>
</dbReference>
<dbReference type="Gene3D" id="1.10.1200.270">
    <property type="entry name" value="Methyltransferase, alpha-helical capping domain"/>
    <property type="match status" value="1"/>
</dbReference>
<dbReference type="PANTHER" id="PTHR31009">
    <property type="entry name" value="S-ADENOSYL-L-METHIONINE:CARBOXYL METHYLTRANSFERASE FAMILY PROTEIN"/>
    <property type="match status" value="1"/>
</dbReference>
<dbReference type="Proteomes" id="UP001058974">
    <property type="component" value="Chromosome 1"/>
</dbReference>
<keyword evidence="1" id="KW-0489">Methyltransferase</keyword>
<dbReference type="AlphaFoldDB" id="A0A9D5BJJ3"/>
<dbReference type="EMBL" id="JAMSHJ010000001">
    <property type="protein sequence ID" value="KAI5444740.1"/>
    <property type="molecule type" value="Genomic_DNA"/>
</dbReference>
<dbReference type="InterPro" id="IPR042086">
    <property type="entry name" value="MeTrfase_capping"/>
</dbReference>